<comment type="caution">
    <text evidence="4">The sequence shown here is derived from an EMBL/GenBank/DDBJ whole genome shotgun (WGS) entry which is preliminary data.</text>
</comment>
<evidence type="ECO:0000259" key="3">
    <source>
        <dbReference type="Pfam" id="PF18271"/>
    </source>
</evidence>
<accession>A0A9W9D2R7</accession>
<keyword evidence="5" id="KW-1185">Reference proteome</keyword>
<feature type="region of interest" description="Disordered" evidence="1">
    <location>
        <begin position="179"/>
        <end position="198"/>
    </location>
</feature>
<name>A0A9W9D2R7_9PEZI</name>
<dbReference type="PANTHER" id="PTHR34612:SF2">
    <property type="entry name" value="GLYCOSIDE HYDROLASE 131 CATALYTIC N-TERMINAL DOMAIN-CONTAINING PROTEIN"/>
    <property type="match status" value="1"/>
</dbReference>
<evidence type="ECO:0000313" key="5">
    <source>
        <dbReference type="Proteomes" id="UP001140453"/>
    </source>
</evidence>
<feature type="signal peptide" evidence="2">
    <location>
        <begin position="1"/>
        <end position="18"/>
    </location>
</feature>
<dbReference type="Proteomes" id="UP001140453">
    <property type="component" value="Unassembled WGS sequence"/>
</dbReference>
<feature type="region of interest" description="Disordered" evidence="1">
    <location>
        <begin position="54"/>
        <end position="92"/>
    </location>
</feature>
<dbReference type="Gene3D" id="2.60.120.1160">
    <property type="match status" value="1"/>
</dbReference>
<gene>
    <name evidence="4" type="ORF">N0V93_002041</name>
</gene>
<keyword evidence="2" id="KW-0732">Signal</keyword>
<evidence type="ECO:0000256" key="1">
    <source>
        <dbReference type="SAM" id="MobiDB-lite"/>
    </source>
</evidence>
<dbReference type="PANTHER" id="PTHR34612">
    <property type="entry name" value="GH131_N DOMAIN-CONTAINING PROTEIN"/>
    <property type="match status" value="1"/>
</dbReference>
<feature type="domain" description="Glycoside hydrolase 131 catalytic N-terminal" evidence="3">
    <location>
        <begin position="242"/>
        <end position="495"/>
    </location>
</feature>
<dbReference type="AlphaFoldDB" id="A0A9W9D2R7"/>
<proteinExistence type="predicted"/>
<dbReference type="Pfam" id="PF18271">
    <property type="entry name" value="GH131_N"/>
    <property type="match status" value="1"/>
</dbReference>
<reference evidence="4" key="1">
    <citation type="submission" date="2022-10" db="EMBL/GenBank/DDBJ databases">
        <title>Tapping the CABI collections for fungal endophytes: first genome assemblies for Collariella, Neodidymelliopsis, Ascochyta clinopodiicola, Didymella pomorum, Didymosphaeria variabile, Neocosmospora piperis and Neocucurbitaria cava.</title>
        <authorList>
            <person name="Hill R."/>
        </authorList>
    </citation>
    <scope>NUCLEOTIDE SEQUENCE</scope>
    <source>
        <strain evidence="4">IMI 355082</strain>
    </source>
</reference>
<evidence type="ECO:0000256" key="2">
    <source>
        <dbReference type="SAM" id="SignalP"/>
    </source>
</evidence>
<feature type="chain" id="PRO_5040743731" description="Glycoside hydrolase 131 catalytic N-terminal domain-containing protein" evidence="2">
    <location>
        <begin position="19"/>
        <end position="500"/>
    </location>
</feature>
<protein>
    <recommendedName>
        <fullName evidence="3">Glycoside hydrolase 131 catalytic N-terminal domain-containing protein</fullName>
    </recommendedName>
</protein>
<sequence length="500" mass="50517">MRFCPSFAFLTLLVTAQAGPVIRIREDDALEARSVAGMFAARNKEQPATIVASAEAPKAGGVDNTEAKDASQGAEGTQQAAEKQAVTKNKAAGEAASANKASGEAGAAEKAAGEAATVDKAAGAAAAADPATVLQGAADALKQASTAVDQAITDLGAKGSAESGAIANGTAAEGAQAAGNEGAAKASEKGAAKNATDAATNKDAAKGAANNGTATEATGAAKGALTKAAGGAVVAKTADGLLLPDGRIGQNVVETDFNVVTSVFKSAVVKGEGLVFSDIVTFPGTTPSIFDVAGNTKAFEININDSSIFTPQGGEPQTQFRRADLLPSIISTASNSSTTGKRTMHFSIQQDPAKPLALATNEYQLAFLETADFASRTFDVRVGTGTTGPSLDGKNIVVFGRSGADIKEMFVAPFSTDLQNFAVTLDFDQNTMQVFHSTGATPLAQVSQTVANDNSGDGEYHFALLKLADAQGQQAAGIDEGMIFSGIFMEDSSDGTVTLQ</sequence>
<organism evidence="4 5">
    <name type="scientific">Gnomoniopsis smithogilvyi</name>
    <dbReference type="NCBI Taxonomy" id="1191159"/>
    <lineage>
        <taxon>Eukaryota</taxon>
        <taxon>Fungi</taxon>
        <taxon>Dikarya</taxon>
        <taxon>Ascomycota</taxon>
        <taxon>Pezizomycotina</taxon>
        <taxon>Sordariomycetes</taxon>
        <taxon>Sordariomycetidae</taxon>
        <taxon>Diaporthales</taxon>
        <taxon>Gnomoniaceae</taxon>
        <taxon>Gnomoniopsis</taxon>
    </lineage>
</organism>
<dbReference type="InterPro" id="IPR041524">
    <property type="entry name" value="GH131_N"/>
</dbReference>
<dbReference type="OrthoDB" id="5283326at2759"/>
<evidence type="ECO:0000313" key="4">
    <source>
        <dbReference type="EMBL" id="KAJ4397804.1"/>
    </source>
</evidence>
<dbReference type="EMBL" id="JAPEVB010000001">
    <property type="protein sequence ID" value="KAJ4397804.1"/>
    <property type="molecule type" value="Genomic_DNA"/>
</dbReference>